<protein>
    <submittedName>
        <fullName evidence="1">Uncharacterized protein</fullName>
    </submittedName>
</protein>
<gene>
    <name evidence="1" type="ORF">MELIAE_LOCUS6433</name>
</gene>
<accession>A0A9P0B4W5</accession>
<reference evidence="1" key="1">
    <citation type="submission" date="2021-12" db="EMBL/GenBank/DDBJ databases">
        <authorList>
            <person name="King R."/>
        </authorList>
    </citation>
    <scope>NUCLEOTIDE SEQUENCE</scope>
</reference>
<sequence>MSHSSWKKIKRSGTFYRKLKSKYHEIVSDPQIESTNGSNNHSETLEISNPNDHIINCVSHQTIALNDVDREAEIENWITELDSDPGDEQHSASSLCEIEKNAKLREDIRSWAVSNNIPHLSQKKLFAIINERIPSGM</sequence>
<proteinExistence type="predicted"/>
<dbReference type="EMBL" id="OV121135">
    <property type="protein sequence ID" value="CAH0554982.1"/>
    <property type="molecule type" value="Genomic_DNA"/>
</dbReference>
<keyword evidence="2" id="KW-1185">Reference proteome</keyword>
<evidence type="ECO:0000313" key="1">
    <source>
        <dbReference type="EMBL" id="CAH0554982.1"/>
    </source>
</evidence>
<name>A0A9P0B4W5_BRAAE</name>
<dbReference type="AlphaFoldDB" id="A0A9P0B4W5"/>
<dbReference type="Proteomes" id="UP001154078">
    <property type="component" value="Chromosome 4"/>
</dbReference>
<dbReference type="OrthoDB" id="7397468at2759"/>
<organism evidence="1 2">
    <name type="scientific">Brassicogethes aeneus</name>
    <name type="common">Rape pollen beetle</name>
    <name type="synonym">Meligethes aeneus</name>
    <dbReference type="NCBI Taxonomy" id="1431903"/>
    <lineage>
        <taxon>Eukaryota</taxon>
        <taxon>Metazoa</taxon>
        <taxon>Ecdysozoa</taxon>
        <taxon>Arthropoda</taxon>
        <taxon>Hexapoda</taxon>
        <taxon>Insecta</taxon>
        <taxon>Pterygota</taxon>
        <taxon>Neoptera</taxon>
        <taxon>Endopterygota</taxon>
        <taxon>Coleoptera</taxon>
        <taxon>Polyphaga</taxon>
        <taxon>Cucujiformia</taxon>
        <taxon>Nitidulidae</taxon>
        <taxon>Meligethinae</taxon>
        <taxon>Brassicogethes</taxon>
    </lineage>
</organism>
<evidence type="ECO:0000313" key="2">
    <source>
        <dbReference type="Proteomes" id="UP001154078"/>
    </source>
</evidence>